<evidence type="ECO:0000313" key="2">
    <source>
        <dbReference type="EMBL" id="ACF83971.1"/>
    </source>
</evidence>
<feature type="region of interest" description="Disordered" evidence="1">
    <location>
        <begin position="1"/>
        <end position="43"/>
    </location>
</feature>
<dbReference type="AlphaFoldDB" id="B4FPC8"/>
<reference evidence="2" key="1">
    <citation type="journal article" date="2009" name="PLoS Genet.">
        <title>Sequencing, mapping, and analysis of 27,455 maize full-length cDNAs.</title>
        <authorList>
            <person name="Soderlund C."/>
            <person name="Descour A."/>
            <person name="Kudrna D."/>
            <person name="Bomhoff M."/>
            <person name="Boyd L."/>
            <person name="Currie J."/>
            <person name="Angelova A."/>
            <person name="Collura K."/>
            <person name="Wissotski M."/>
            <person name="Ashley E."/>
            <person name="Morrow D."/>
            <person name="Fernandes J."/>
            <person name="Walbot V."/>
            <person name="Yu Y."/>
        </authorList>
    </citation>
    <scope>NUCLEOTIDE SEQUENCE</scope>
    <source>
        <strain evidence="2">B73</strain>
    </source>
</reference>
<proteinExistence type="evidence at transcript level"/>
<feature type="region of interest" description="Disordered" evidence="1">
    <location>
        <begin position="65"/>
        <end position="95"/>
    </location>
</feature>
<organism evidence="2">
    <name type="scientific">Zea mays</name>
    <name type="common">Maize</name>
    <dbReference type="NCBI Taxonomy" id="4577"/>
    <lineage>
        <taxon>Eukaryota</taxon>
        <taxon>Viridiplantae</taxon>
        <taxon>Streptophyta</taxon>
        <taxon>Embryophyta</taxon>
        <taxon>Tracheophyta</taxon>
        <taxon>Spermatophyta</taxon>
        <taxon>Magnoliopsida</taxon>
        <taxon>Liliopsida</taxon>
        <taxon>Poales</taxon>
        <taxon>Poaceae</taxon>
        <taxon>PACMAD clade</taxon>
        <taxon>Panicoideae</taxon>
        <taxon>Andropogonodae</taxon>
        <taxon>Andropogoneae</taxon>
        <taxon>Tripsacinae</taxon>
        <taxon>Zea</taxon>
    </lineage>
</organism>
<sequence length="95" mass="9766">MFWMRNMTSTSAAGTSTTSLRLPATARASSSTPAPRTRSTALSATVSCTSVTCSYHPIRVSWQMTHPSAATTSSGTTGDGPRLAAHDGAPPGLPQ</sequence>
<dbReference type="EMBL" id="BT038966">
    <property type="protein sequence ID" value="ACF83971.1"/>
    <property type="molecule type" value="mRNA"/>
</dbReference>
<name>B4FPC8_MAIZE</name>
<accession>B4FPC8</accession>
<feature type="compositionally biased region" description="Low complexity" evidence="1">
    <location>
        <begin position="8"/>
        <end position="43"/>
    </location>
</feature>
<protein>
    <submittedName>
        <fullName evidence="2">Uncharacterized protein</fullName>
    </submittedName>
</protein>
<evidence type="ECO:0000256" key="1">
    <source>
        <dbReference type="SAM" id="MobiDB-lite"/>
    </source>
</evidence>